<keyword evidence="1" id="KW-0812">Transmembrane</keyword>
<dbReference type="KEGG" id="ccos:Pan44_11910"/>
<dbReference type="EMBL" id="CP036271">
    <property type="protein sequence ID" value="QDT53175.1"/>
    <property type="molecule type" value="Genomic_DNA"/>
</dbReference>
<dbReference type="Gene3D" id="3.40.50.880">
    <property type="match status" value="1"/>
</dbReference>
<feature type="transmembrane region" description="Helical" evidence="1">
    <location>
        <begin position="12"/>
        <end position="32"/>
    </location>
</feature>
<keyword evidence="1" id="KW-0472">Membrane</keyword>
<organism evidence="3 4">
    <name type="scientific">Caulifigura coniformis</name>
    <dbReference type="NCBI Taxonomy" id="2527983"/>
    <lineage>
        <taxon>Bacteria</taxon>
        <taxon>Pseudomonadati</taxon>
        <taxon>Planctomycetota</taxon>
        <taxon>Planctomycetia</taxon>
        <taxon>Planctomycetales</taxon>
        <taxon>Planctomycetaceae</taxon>
        <taxon>Caulifigura</taxon>
    </lineage>
</organism>
<protein>
    <recommendedName>
        <fullName evidence="2">Putative glutamine amidotransferase domain-containing protein</fullName>
    </recommendedName>
</protein>
<sequence precursor="true">MMLADIIFAGRAWWPWAVGLSVVALVAIWWSYRGTLSVSIARWIALALKAAAILALATCLVEPLVTGTRPRPGSNLFLVVADNSRSLQLAGTPGQTRGEQLSAKLKDGQEWSTRLEQDFELRRYTVDSTLHPVSSFKEIPFDGEASAISGSLTALRERFRDLPVAGILLLTDGNATDLESNPLDAKTLPPVYPVMLGSEDELPDVSLTRVQVSQTNFDAAPVTIHAEIEARAVGDRKLLVRVLGEDGKEVERRTVKTEPGKTLAERFLIKPDKVGVVFYTVKVGLEGEEQAGTPDAPQSAEATLANNSRLAMVDRGGGPYRVLYVCGRPNWEFKFLRRSIEDDDEVNLVGLVRIAKKEPKFTFLGRAGERTNPLFRGFGNKGDESLEEYDQPVLMRVTDEQGELTGGFPKSAEELYRYHAVVLDDIESAFFSQDQLSLLQKFVSQRGGGLLMLGGSASFAEGNWQWTTVGEMLPVYLDRGGPAATEDVRLKLTREGWLQPWVRVRSTEPEEETRLAGMPAFKSLNSINSIKPGASVLAQVESVEGHVHPALVVQQFGLGRSAALLVGDLWRWHLKRPEGAVSDLEKSWRQTVRWLVSDVPRSVDVTVRRTATGSAPGIELATKVRDKAFEPQDNATVTATVRTPDGKDVELTTESSGKTAGEYLTTFIPRSAGAYRATVVAKAEDGSEIGRREMGWTVQPETEEFKSLAANKAFLETLATESGGEMVELDRLDRFVSTLPNRKIPVTESWTYPFWHQSGVFTFVMFCLAGEWLLRRWKGLP</sequence>
<feature type="transmembrane region" description="Helical" evidence="1">
    <location>
        <begin position="44"/>
        <end position="65"/>
    </location>
</feature>
<dbReference type="InParanoid" id="A0A517SAL8"/>
<name>A0A517SAL8_9PLAN</name>
<feature type="domain" description="Putative glutamine amidotransferase" evidence="2">
    <location>
        <begin position="406"/>
        <end position="595"/>
    </location>
</feature>
<dbReference type="OrthoDB" id="9781333at2"/>
<proteinExistence type="predicted"/>
<evidence type="ECO:0000313" key="4">
    <source>
        <dbReference type="Proteomes" id="UP000315700"/>
    </source>
</evidence>
<dbReference type="PANTHER" id="PTHR37947">
    <property type="entry name" value="BLL2462 PROTEIN"/>
    <property type="match status" value="1"/>
</dbReference>
<keyword evidence="1" id="KW-1133">Transmembrane helix</keyword>
<evidence type="ECO:0000259" key="2">
    <source>
        <dbReference type="Pfam" id="PF07090"/>
    </source>
</evidence>
<reference evidence="3 4" key="1">
    <citation type="submission" date="2019-02" db="EMBL/GenBank/DDBJ databases">
        <title>Deep-cultivation of Planctomycetes and their phenomic and genomic characterization uncovers novel biology.</title>
        <authorList>
            <person name="Wiegand S."/>
            <person name="Jogler M."/>
            <person name="Boedeker C."/>
            <person name="Pinto D."/>
            <person name="Vollmers J."/>
            <person name="Rivas-Marin E."/>
            <person name="Kohn T."/>
            <person name="Peeters S.H."/>
            <person name="Heuer A."/>
            <person name="Rast P."/>
            <person name="Oberbeckmann S."/>
            <person name="Bunk B."/>
            <person name="Jeske O."/>
            <person name="Meyerdierks A."/>
            <person name="Storesund J.E."/>
            <person name="Kallscheuer N."/>
            <person name="Luecker S."/>
            <person name="Lage O.M."/>
            <person name="Pohl T."/>
            <person name="Merkel B.J."/>
            <person name="Hornburger P."/>
            <person name="Mueller R.-W."/>
            <person name="Bruemmer F."/>
            <person name="Labrenz M."/>
            <person name="Spormann A.M."/>
            <person name="Op den Camp H."/>
            <person name="Overmann J."/>
            <person name="Amann R."/>
            <person name="Jetten M.S.M."/>
            <person name="Mascher T."/>
            <person name="Medema M.H."/>
            <person name="Devos D.P."/>
            <person name="Kaster A.-K."/>
            <person name="Ovreas L."/>
            <person name="Rohde M."/>
            <person name="Galperin M.Y."/>
            <person name="Jogler C."/>
        </authorList>
    </citation>
    <scope>NUCLEOTIDE SEQUENCE [LARGE SCALE GENOMIC DNA]</scope>
    <source>
        <strain evidence="3 4">Pan44</strain>
    </source>
</reference>
<dbReference type="Pfam" id="PF07090">
    <property type="entry name" value="GATase1_like"/>
    <property type="match status" value="1"/>
</dbReference>
<dbReference type="InterPro" id="IPR029062">
    <property type="entry name" value="Class_I_gatase-like"/>
</dbReference>
<dbReference type="InterPro" id="IPR010768">
    <property type="entry name" value="GATase1-like"/>
</dbReference>
<evidence type="ECO:0000313" key="3">
    <source>
        <dbReference type="EMBL" id="QDT53175.1"/>
    </source>
</evidence>
<accession>A0A517SAL8</accession>
<dbReference type="PANTHER" id="PTHR37947:SF1">
    <property type="entry name" value="BLL2462 PROTEIN"/>
    <property type="match status" value="1"/>
</dbReference>
<evidence type="ECO:0000256" key="1">
    <source>
        <dbReference type="SAM" id="Phobius"/>
    </source>
</evidence>
<dbReference type="Proteomes" id="UP000315700">
    <property type="component" value="Chromosome"/>
</dbReference>
<keyword evidence="4" id="KW-1185">Reference proteome</keyword>
<dbReference type="RefSeq" id="WP_145028165.1">
    <property type="nucleotide sequence ID" value="NZ_CP036271.1"/>
</dbReference>
<dbReference type="SUPFAM" id="SSF52317">
    <property type="entry name" value="Class I glutamine amidotransferase-like"/>
    <property type="match status" value="1"/>
</dbReference>
<dbReference type="AlphaFoldDB" id="A0A517SAL8"/>
<gene>
    <name evidence="3" type="ORF">Pan44_11910</name>
</gene>